<dbReference type="EMBL" id="LNQE01001778">
    <property type="protein sequence ID" value="KUG05712.1"/>
    <property type="molecule type" value="Genomic_DNA"/>
</dbReference>
<comment type="caution">
    <text evidence="1">The sequence shown here is derived from an EMBL/GenBank/DDBJ whole genome shotgun (WGS) entry which is preliminary data.</text>
</comment>
<proteinExistence type="predicted"/>
<sequence length="43" mass="4779">MSGTGFFRYPYDIVSLILSGGILLPGNREKEPHLLHLDLTIPP</sequence>
<protein>
    <submittedName>
        <fullName evidence="1">Uncharacterized protein</fullName>
    </submittedName>
</protein>
<evidence type="ECO:0000313" key="1">
    <source>
        <dbReference type="EMBL" id="KUG05712.1"/>
    </source>
</evidence>
<gene>
    <name evidence="1" type="ORF">ASZ90_016857</name>
</gene>
<accession>A0A0W8EAS3</accession>
<name>A0A0W8EAS3_9ZZZZ</name>
<organism evidence="1">
    <name type="scientific">hydrocarbon metagenome</name>
    <dbReference type="NCBI Taxonomy" id="938273"/>
    <lineage>
        <taxon>unclassified sequences</taxon>
        <taxon>metagenomes</taxon>
        <taxon>ecological metagenomes</taxon>
    </lineage>
</organism>
<reference evidence="1" key="1">
    <citation type="journal article" date="2015" name="Proc. Natl. Acad. Sci. U.S.A.">
        <title>Networks of energetic and metabolic interactions define dynamics in microbial communities.</title>
        <authorList>
            <person name="Embree M."/>
            <person name="Liu J.K."/>
            <person name="Al-Bassam M.M."/>
            <person name="Zengler K."/>
        </authorList>
    </citation>
    <scope>NUCLEOTIDE SEQUENCE</scope>
</reference>
<dbReference type="AlphaFoldDB" id="A0A0W8EAS3"/>